<evidence type="ECO:0000313" key="2">
    <source>
        <dbReference type="EMBL" id="CAL4161033.1"/>
    </source>
</evidence>
<evidence type="ECO:0000256" key="1">
    <source>
        <dbReference type="SAM" id="SignalP"/>
    </source>
</evidence>
<evidence type="ECO:0008006" key="4">
    <source>
        <dbReference type="Google" id="ProtNLM"/>
    </source>
</evidence>
<proteinExistence type="predicted"/>
<dbReference type="EMBL" id="CAXKWB010044633">
    <property type="protein sequence ID" value="CAL4161033.1"/>
    <property type="molecule type" value="Genomic_DNA"/>
</dbReference>
<dbReference type="Proteomes" id="UP001497623">
    <property type="component" value="Unassembled WGS sequence"/>
</dbReference>
<dbReference type="AlphaFoldDB" id="A0AAV2S7Z3"/>
<name>A0AAV2S7Z3_MEGNR</name>
<gene>
    <name evidence="2" type="ORF">MNOR_LOCUS32584</name>
</gene>
<feature type="chain" id="PRO_5043315388" description="C-type lectin domain-containing protein" evidence="1">
    <location>
        <begin position="22"/>
        <end position="243"/>
    </location>
</feature>
<evidence type="ECO:0000313" key="3">
    <source>
        <dbReference type="Proteomes" id="UP001497623"/>
    </source>
</evidence>
<dbReference type="SUPFAM" id="SSF56436">
    <property type="entry name" value="C-type lectin-like"/>
    <property type="match status" value="1"/>
</dbReference>
<organism evidence="2 3">
    <name type="scientific">Meganyctiphanes norvegica</name>
    <name type="common">Northern krill</name>
    <name type="synonym">Thysanopoda norvegica</name>
    <dbReference type="NCBI Taxonomy" id="48144"/>
    <lineage>
        <taxon>Eukaryota</taxon>
        <taxon>Metazoa</taxon>
        <taxon>Ecdysozoa</taxon>
        <taxon>Arthropoda</taxon>
        <taxon>Crustacea</taxon>
        <taxon>Multicrustacea</taxon>
        <taxon>Malacostraca</taxon>
        <taxon>Eumalacostraca</taxon>
        <taxon>Eucarida</taxon>
        <taxon>Euphausiacea</taxon>
        <taxon>Euphausiidae</taxon>
        <taxon>Meganyctiphanes</taxon>
    </lineage>
</organism>
<accession>A0AAV2S7Z3</accession>
<reference evidence="2 3" key="1">
    <citation type="submission" date="2024-05" db="EMBL/GenBank/DDBJ databases">
        <authorList>
            <person name="Wallberg A."/>
        </authorList>
    </citation>
    <scope>NUCLEOTIDE SEQUENCE [LARGE SCALE GENOMIC DNA]</scope>
</reference>
<feature type="signal peptide" evidence="1">
    <location>
        <begin position="1"/>
        <end position="21"/>
    </location>
</feature>
<sequence length="243" mass="26974">IVGVFLFSTAIATAVLDPGEGVSGDRLDATGSQLNISDTSIGSDEEDDFGRGNLPSKEEGCFPTDLCKLSGGFCVKTRKQCKAYGGTFHPRGCTGKGCKCCVPSLPLPSDVTWHVVGSDQFVRFPMKMNWYKAQALCQTYNLNLYHPIDSVAVSEYLEINFDTNWYWLYAKGNGMAQVWLDDGVDLTSADPWWPKIYSAYWRNNGTNTCLGLITWNNNYEKDTVLFARENSCTYYTAYGIICG</sequence>
<keyword evidence="1" id="KW-0732">Signal</keyword>
<dbReference type="InterPro" id="IPR016187">
    <property type="entry name" value="CTDL_fold"/>
</dbReference>
<comment type="caution">
    <text evidence="2">The sequence shown here is derived from an EMBL/GenBank/DDBJ whole genome shotgun (WGS) entry which is preliminary data.</text>
</comment>
<keyword evidence="3" id="KW-1185">Reference proteome</keyword>
<protein>
    <recommendedName>
        <fullName evidence="4">C-type lectin domain-containing protein</fullName>
    </recommendedName>
</protein>
<feature type="non-terminal residue" evidence="2">
    <location>
        <position position="1"/>
    </location>
</feature>